<evidence type="ECO:0000313" key="3">
    <source>
        <dbReference type="Proteomes" id="UP000028926"/>
    </source>
</evidence>
<keyword evidence="1" id="KW-0732">Signal</keyword>
<gene>
    <name evidence="2" type="ORF">ID47_04375</name>
</gene>
<dbReference type="eggNOG" id="ENOG502ZFAF">
    <property type="taxonomic scope" value="Bacteria"/>
</dbReference>
<evidence type="ECO:0000313" key="2">
    <source>
        <dbReference type="EMBL" id="AIK96143.1"/>
    </source>
</evidence>
<evidence type="ECO:0000256" key="1">
    <source>
        <dbReference type="SAM" id="SignalP"/>
    </source>
</evidence>
<dbReference type="AlphaFoldDB" id="A0A077AWY6"/>
<feature type="chain" id="PRO_5001717050" evidence="1">
    <location>
        <begin position="22"/>
        <end position="302"/>
    </location>
</feature>
<name>A0A077AWY6_9PROT</name>
<dbReference type="EMBL" id="CP008941">
    <property type="protein sequence ID" value="AIK96143.1"/>
    <property type="molecule type" value="Genomic_DNA"/>
</dbReference>
<dbReference type="KEGG" id="paca:ID47_04375"/>
<dbReference type="OrthoDB" id="8482159at2"/>
<dbReference type="STRING" id="91604.ID47_04375"/>
<proteinExistence type="predicted"/>
<organism evidence="2 3">
    <name type="scientific">Candidatus Odyssella acanthamoebae</name>
    <dbReference type="NCBI Taxonomy" id="91604"/>
    <lineage>
        <taxon>Bacteria</taxon>
        <taxon>Pseudomonadati</taxon>
        <taxon>Pseudomonadota</taxon>
        <taxon>Alphaproteobacteria</taxon>
        <taxon>Holosporales</taxon>
        <taxon>Candidatus Paracaedibacteraceae</taxon>
        <taxon>Candidatus Odyssella</taxon>
    </lineage>
</organism>
<feature type="signal peptide" evidence="1">
    <location>
        <begin position="1"/>
        <end position="21"/>
    </location>
</feature>
<keyword evidence="3" id="KW-1185">Reference proteome</keyword>
<protein>
    <submittedName>
        <fullName evidence="2">Uncharacterized protein</fullName>
    </submittedName>
</protein>
<dbReference type="Proteomes" id="UP000028926">
    <property type="component" value="Chromosome"/>
</dbReference>
<reference evidence="2 3" key="1">
    <citation type="submission" date="2014-07" db="EMBL/GenBank/DDBJ databases">
        <title>Comparative genomic insights into amoeba endosymbionts belonging to the families of Holosporaceae and Candidatus Midichloriaceae within Rickettsiales.</title>
        <authorList>
            <person name="Wang Z."/>
            <person name="Wu M."/>
        </authorList>
    </citation>
    <scope>NUCLEOTIDE SEQUENCE [LARGE SCALE GENOMIC DNA]</scope>
    <source>
        <strain evidence="2">PRA3</strain>
    </source>
</reference>
<sequence>MKKIIYWFVLALMVIGNSLNASDGGSSPSEQSDKNHALNFVMEKLTDDNVGFWENYKKAMLRIGINYGKNQQIQGDYLQATKGFQNAIDAFKKGEGDVWIAYAISAKEEDIYDTWEKMARIEICMTVTTSPGIPIVTHMGIFKTPLRDLSKEIIQNAETIEAFQDFGIVEILKKVTTIGPFEAKPRLSLPLHKFAAQSMLRLHPEKKVMMTAPLKVMYDSLESTFKENFKKISNIEHVHNQYILSSGSQVIMKLSDNTLVKAPWLKKVTFLPDLFPPKIAIDLHIIADYGEIPPTVHPGDQH</sequence>
<dbReference type="HOGENOM" id="CLU_920373_0_0_5"/>
<dbReference type="RefSeq" id="WP_038464191.1">
    <property type="nucleotide sequence ID" value="NZ_CP008941.1"/>
</dbReference>
<accession>A0A077AWY6</accession>